<reference evidence="1 2" key="1">
    <citation type="submission" date="2016-04" db="EMBL/GenBank/DDBJ databases">
        <title>Chloroflexus islandicus sp. nov., a thermophilic filamentous anoxygenic phototrophic bacterium from geyser Strokkur (Iceland).</title>
        <authorList>
            <person name="Gaisin V.A."/>
            <person name="Kalashnikov A.M."/>
            <person name="Sukhacheva M.V."/>
            <person name="Grouzdev D.S."/>
            <person name="Ivanov T.M."/>
            <person name="Kuznetsov B."/>
            <person name="Gorlenko V.M."/>
        </authorList>
    </citation>
    <scope>NUCLEOTIDE SEQUENCE [LARGE SCALE GENOMIC DNA]</scope>
    <source>
        <strain evidence="2">isl-2</strain>
    </source>
</reference>
<dbReference type="InterPro" id="IPR007362">
    <property type="entry name" value="DUF429"/>
</dbReference>
<gene>
    <name evidence="1" type="ORF">A6A03_01180</name>
</gene>
<evidence type="ECO:0008006" key="3">
    <source>
        <dbReference type="Google" id="ProtNLM"/>
    </source>
</evidence>
<dbReference type="EMBL" id="LWQS01000038">
    <property type="protein sequence ID" value="OAN47384.1"/>
    <property type="molecule type" value="Genomic_DNA"/>
</dbReference>
<sequence length="260" mass="28345">MNVKPFQTVYIGLDLAWSERNPSGLAVCTGTPAGARLVQPPSRLVTNEAIVQAIRTAIGDAPAIVAIDAPLIVPNETGRREAEAELAAAFRRYDAGPHPANRRLLRRYGGVRGEALLAMLAADGFGYVPAIEASMNGRFIIEVFPHPATVVLFRLPHILRYKARPGRELAERRRELGRYLRLLRGLSSGDPPLLGSDDLWKGRDLDQLGPSALKAIEDEADALLCAYIALYGQRWGTARCRSFGTAEGGAIFTPYWAEQA</sequence>
<dbReference type="Pfam" id="PF04250">
    <property type="entry name" value="DUF429"/>
    <property type="match status" value="1"/>
</dbReference>
<dbReference type="STRING" id="1707952.A6A03_01180"/>
<dbReference type="OrthoDB" id="9813491at2"/>
<dbReference type="RefSeq" id="WP_066784565.1">
    <property type="nucleotide sequence ID" value="NZ_LWQS01000038.1"/>
</dbReference>
<dbReference type="PIRSF" id="PIRSF018008">
    <property type="entry name" value="UCP018008"/>
    <property type="match status" value="1"/>
</dbReference>
<accession>A0A178MHB0</accession>
<dbReference type="Proteomes" id="UP000078287">
    <property type="component" value="Unassembled WGS sequence"/>
</dbReference>
<protein>
    <recommendedName>
        <fullName evidence="3">GTP pyrophosphokinase</fullName>
    </recommendedName>
</protein>
<organism evidence="1 2">
    <name type="scientific">Chloroflexus islandicus</name>
    <dbReference type="NCBI Taxonomy" id="1707952"/>
    <lineage>
        <taxon>Bacteria</taxon>
        <taxon>Bacillati</taxon>
        <taxon>Chloroflexota</taxon>
        <taxon>Chloroflexia</taxon>
        <taxon>Chloroflexales</taxon>
        <taxon>Chloroflexineae</taxon>
        <taxon>Chloroflexaceae</taxon>
        <taxon>Chloroflexus</taxon>
    </lineage>
</organism>
<comment type="caution">
    <text evidence="1">The sequence shown here is derived from an EMBL/GenBank/DDBJ whole genome shotgun (WGS) entry which is preliminary data.</text>
</comment>
<name>A0A178MHB0_9CHLR</name>
<keyword evidence="2" id="KW-1185">Reference proteome</keyword>
<dbReference type="InterPro" id="IPR008306">
    <property type="entry name" value="UCP018008"/>
</dbReference>
<dbReference type="AlphaFoldDB" id="A0A178MHB0"/>
<proteinExistence type="predicted"/>
<evidence type="ECO:0000313" key="1">
    <source>
        <dbReference type="EMBL" id="OAN47384.1"/>
    </source>
</evidence>
<evidence type="ECO:0000313" key="2">
    <source>
        <dbReference type="Proteomes" id="UP000078287"/>
    </source>
</evidence>